<dbReference type="AlphaFoldDB" id="A0AAV7T967"/>
<protein>
    <submittedName>
        <fullName evidence="1">Uncharacterized protein</fullName>
    </submittedName>
</protein>
<evidence type="ECO:0000313" key="2">
    <source>
        <dbReference type="Proteomes" id="UP001066276"/>
    </source>
</evidence>
<gene>
    <name evidence="1" type="ORF">NDU88_004370</name>
</gene>
<evidence type="ECO:0000313" key="1">
    <source>
        <dbReference type="EMBL" id="KAJ1172524.1"/>
    </source>
</evidence>
<name>A0AAV7T967_PLEWA</name>
<reference evidence="1" key="1">
    <citation type="journal article" date="2022" name="bioRxiv">
        <title>Sequencing and chromosome-scale assembly of the giantPleurodeles waltlgenome.</title>
        <authorList>
            <person name="Brown T."/>
            <person name="Elewa A."/>
            <person name="Iarovenko S."/>
            <person name="Subramanian E."/>
            <person name="Araus A.J."/>
            <person name="Petzold A."/>
            <person name="Susuki M."/>
            <person name="Suzuki K.-i.T."/>
            <person name="Hayashi T."/>
            <person name="Toyoda A."/>
            <person name="Oliveira C."/>
            <person name="Osipova E."/>
            <person name="Leigh N.D."/>
            <person name="Simon A."/>
            <person name="Yun M.H."/>
        </authorList>
    </citation>
    <scope>NUCLEOTIDE SEQUENCE</scope>
    <source>
        <strain evidence="1">20211129_DDA</strain>
        <tissue evidence="1">Liver</tissue>
    </source>
</reference>
<dbReference type="EMBL" id="JANPWB010000007">
    <property type="protein sequence ID" value="KAJ1172524.1"/>
    <property type="molecule type" value="Genomic_DNA"/>
</dbReference>
<dbReference type="Proteomes" id="UP001066276">
    <property type="component" value="Chromosome 4_1"/>
</dbReference>
<comment type="caution">
    <text evidence="1">The sequence shown here is derived from an EMBL/GenBank/DDBJ whole genome shotgun (WGS) entry which is preliminary data.</text>
</comment>
<sequence length="74" mass="8117">MLSVVHLWAVSHSSGLRYVAQRALRGDTRGGRLLERCAVAVTVANARFEEQRHLADAGNVAKQDKMAGRRDEAS</sequence>
<accession>A0AAV7T967</accession>
<organism evidence="1 2">
    <name type="scientific">Pleurodeles waltl</name>
    <name type="common">Iberian ribbed newt</name>
    <dbReference type="NCBI Taxonomy" id="8319"/>
    <lineage>
        <taxon>Eukaryota</taxon>
        <taxon>Metazoa</taxon>
        <taxon>Chordata</taxon>
        <taxon>Craniata</taxon>
        <taxon>Vertebrata</taxon>
        <taxon>Euteleostomi</taxon>
        <taxon>Amphibia</taxon>
        <taxon>Batrachia</taxon>
        <taxon>Caudata</taxon>
        <taxon>Salamandroidea</taxon>
        <taxon>Salamandridae</taxon>
        <taxon>Pleurodelinae</taxon>
        <taxon>Pleurodeles</taxon>
    </lineage>
</organism>
<keyword evidence="2" id="KW-1185">Reference proteome</keyword>
<proteinExistence type="predicted"/>